<organism evidence="1 2">
    <name type="scientific">Microvirga lupini</name>
    <dbReference type="NCBI Taxonomy" id="420324"/>
    <lineage>
        <taxon>Bacteria</taxon>
        <taxon>Pseudomonadati</taxon>
        <taxon>Pseudomonadota</taxon>
        <taxon>Alphaproteobacteria</taxon>
        <taxon>Hyphomicrobiales</taxon>
        <taxon>Methylobacteriaceae</taxon>
        <taxon>Microvirga</taxon>
    </lineage>
</organism>
<dbReference type="RefSeq" id="WP_183454454.1">
    <property type="nucleotide sequence ID" value="NZ_JACHWB010000011.1"/>
</dbReference>
<keyword evidence="1" id="KW-0238">DNA-binding</keyword>
<gene>
    <name evidence="1" type="ORF">FHR70_004616</name>
</gene>
<dbReference type="EMBL" id="JACHWB010000011">
    <property type="protein sequence ID" value="MBB3021515.1"/>
    <property type="molecule type" value="Genomic_DNA"/>
</dbReference>
<evidence type="ECO:0000313" key="1">
    <source>
        <dbReference type="EMBL" id="MBB3021515.1"/>
    </source>
</evidence>
<protein>
    <submittedName>
        <fullName evidence="1">DNA-binding transcriptional ArsR family regulator</fullName>
    </submittedName>
</protein>
<reference evidence="1 2" key="1">
    <citation type="submission" date="2020-08" db="EMBL/GenBank/DDBJ databases">
        <title>The Agave Microbiome: Exploring the role of microbial communities in plant adaptations to desert environments.</title>
        <authorList>
            <person name="Partida-Martinez L.P."/>
        </authorList>
    </citation>
    <scope>NUCLEOTIDE SEQUENCE [LARGE SCALE GENOMIC DNA]</scope>
    <source>
        <strain evidence="1 2">AT3.9</strain>
    </source>
</reference>
<dbReference type="GO" id="GO:0003677">
    <property type="term" value="F:DNA binding"/>
    <property type="evidence" value="ECO:0007669"/>
    <property type="project" value="UniProtKB-KW"/>
</dbReference>
<proteinExistence type="predicted"/>
<evidence type="ECO:0000313" key="2">
    <source>
        <dbReference type="Proteomes" id="UP000532010"/>
    </source>
</evidence>
<keyword evidence="2" id="KW-1185">Reference proteome</keyword>
<dbReference type="Proteomes" id="UP000532010">
    <property type="component" value="Unassembled WGS sequence"/>
</dbReference>
<name>A0A7W4YYI8_9HYPH</name>
<dbReference type="AlphaFoldDB" id="A0A7W4YYI8"/>
<accession>A0A7W4YYI8</accession>
<comment type="caution">
    <text evidence="1">The sequence shown here is derived from an EMBL/GenBank/DDBJ whole genome shotgun (WGS) entry which is preliminary data.</text>
</comment>
<sequence length="429" mass="48685">MINDNHHDLASASPKKPKKTAKERFFAIDARSWPRVCELGMPAAVSYLVLACGSGGDQTATRWSVDAITRHMRIGRPRVKQAIASLVYAGLIKVEKEGTRPQYSMMHAHERARPAALTSEEQQIYNIIRIGKHTMPKTGRRNSVWQSGRLYETAIALVQKGYLMDEWDRTFTIVDLKAESNEPDLIWLLCSVVEVVEDVPLTPIEQIRQSNNIRALRLFIDLYHAHDLINGLEINWRTPHGLWFKYERVLIGQRGEYVVWGFKPVAPYVYPAASFCELHLNQSSKRPFNNFFDAFKILIDLHLVAPMVYLVDSDSEHGEEMWPIHLYHGEECEKAIGLAATELTSLMLTEAQVQWALGQGLKAFCPVKRHIADVQAIGIYRLLHCPHTKATKAWLANLQEQCEAAVERFEAVIAQIEPSAVLSEHATSR</sequence>